<comment type="function">
    <text evidence="1">Is involved in L-lactate degradation and allows cells to grow with lactate as the sole carbon source.</text>
</comment>
<gene>
    <name evidence="1 3" type="primary">lutC</name>
    <name evidence="3" type="ordered locus">BAMF_3267</name>
</gene>
<dbReference type="Proteomes" id="UP000006562">
    <property type="component" value="Chromosome"/>
</dbReference>
<dbReference type="GO" id="GO:0006089">
    <property type="term" value="P:lactate metabolic process"/>
    <property type="evidence" value="ECO:0007669"/>
    <property type="project" value="UniProtKB-UniRule"/>
</dbReference>
<dbReference type="PANTHER" id="PTHR43682">
    <property type="entry name" value="LACTATE UTILIZATION PROTEIN C"/>
    <property type="match status" value="1"/>
</dbReference>
<dbReference type="InterPro" id="IPR022823">
    <property type="entry name" value="LutC"/>
</dbReference>
<evidence type="ECO:0000313" key="3">
    <source>
        <dbReference type="EMBL" id="CBI44393.1"/>
    </source>
</evidence>
<evidence type="ECO:0000313" key="4">
    <source>
        <dbReference type="Proteomes" id="UP000006562"/>
    </source>
</evidence>
<dbReference type="HAMAP" id="MF_02104">
    <property type="entry name" value="LutC"/>
    <property type="match status" value="1"/>
</dbReference>
<evidence type="ECO:0000259" key="2">
    <source>
        <dbReference type="Pfam" id="PF02589"/>
    </source>
</evidence>
<accession>A0A9P1NIY4</accession>
<dbReference type="EMBL" id="FN597644">
    <property type="protein sequence ID" value="CBI44393.1"/>
    <property type="molecule type" value="Genomic_DNA"/>
</dbReference>
<dbReference type="InterPro" id="IPR037171">
    <property type="entry name" value="NagB/RpiA_transferase-like"/>
</dbReference>
<name>A0A9P1NIY4_BACAS</name>
<proteinExistence type="inferred from homology"/>
<dbReference type="InterPro" id="IPR003741">
    <property type="entry name" value="LUD_dom"/>
</dbReference>
<reference evidence="4" key="2">
    <citation type="journal article" date="2011" name="J. Biotechnol.">
        <title>Genome sequence of B. amyloliquefaciens type strain DSM7(T) reveals differences to plant-associated B. amyloliquefaciens FZB42.</title>
        <authorList>
            <person name="Ruckert C."/>
            <person name="Blom J."/>
            <person name="Chen X."/>
            <person name="Reva O."/>
            <person name="Borriss R."/>
        </authorList>
    </citation>
    <scope>NUCLEOTIDE SEQUENCE [LARGE SCALE GENOMIC DNA]</scope>
    <source>
        <strain evidence="4">DSM 7</strain>
    </source>
</reference>
<dbReference type="PANTHER" id="PTHR43682:SF1">
    <property type="entry name" value="LACTATE UTILIZATION PROTEIN C"/>
    <property type="match status" value="1"/>
</dbReference>
<evidence type="ECO:0000256" key="1">
    <source>
        <dbReference type="HAMAP-Rule" id="MF_02104"/>
    </source>
</evidence>
<organism evidence="3 4">
    <name type="scientific">Bacillus amyloliquefaciens (strain ATCC 23350 / DSM 7 / BCRC 11601 / CCUG 28519 / NBRC 15535 / NRRL B-14393 / F)</name>
    <dbReference type="NCBI Taxonomy" id="692420"/>
    <lineage>
        <taxon>Bacteria</taxon>
        <taxon>Bacillati</taxon>
        <taxon>Bacillota</taxon>
        <taxon>Bacilli</taxon>
        <taxon>Bacillales</taxon>
        <taxon>Bacillaceae</taxon>
        <taxon>Bacillus</taxon>
        <taxon>Bacillus amyloliquefaciens group</taxon>
    </lineage>
</organism>
<comment type="similarity">
    <text evidence="1">Belongs to the LutC/YkgG family.</text>
</comment>
<feature type="domain" description="LUD" evidence="2">
    <location>
        <begin position="119"/>
        <end position="238"/>
    </location>
</feature>
<reference evidence="3 4" key="1">
    <citation type="journal article" date="2011" name="Int. J. Syst. Evol. Microbiol.">
        <title>Relationship of Bacillus amyloliquefaciens clades associated with strains DSM 7T and FZB42T: a proposal for Bacillus amyloliquefaciens subsp. amyloliquefaciens subsp. nov. and Bacillus amyloliquefaciens subsp. plantarum subsp. nov. based on complete genome sequence comparisons.</title>
        <authorList>
            <person name="Borriss R."/>
            <person name="Chen X.H."/>
            <person name="Rueckert C."/>
            <person name="Blom J."/>
            <person name="Becker A."/>
            <person name="Baumgarth B."/>
            <person name="Fan B."/>
            <person name="Pukall R."/>
            <person name="Schumann P."/>
            <person name="Sproer C."/>
            <person name="Junge H."/>
            <person name="Vater J."/>
            <person name="Puhler A."/>
            <person name="Klenk H.P."/>
        </authorList>
    </citation>
    <scope>NUCLEOTIDE SEQUENCE [LARGE SCALE GENOMIC DNA]</scope>
    <source>
        <strain evidence="4">DSM 7</strain>
    </source>
</reference>
<dbReference type="AlphaFoldDB" id="A0A9P1NIY4"/>
<protein>
    <recommendedName>
        <fullName evidence="1">Lactate utilization protein C</fullName>
    </recommendedName>
</protein>
<dbReference type="Gene3D" id="3.40.50.10420">
    <property type="entry name" value="NagB/RpiA/CoA transferase-like"/>
    <property type="match status" value="1"/>
</dbReference>
<sequence>MMMKGTVKHQESFLNRIAESLGRERRKSGVSLPEWKYQPQYETHADCTEDDLVMMLKDHCVNIHTELIETDAAGLYAALRTQVERFEGGPVIIPKDSRFETYGLQSLMTEEWPDEGIPVWEWDAEQGAKNIEKAEQANVGITFSEITLAESATVVLYASEHAGRSVSLLPTTYIAIIPKSSIVPRMTQASDILKQQIRDGVTVPSCINYITGPSNSADIEMDLVVGVHGPVKAAYILVNDR</sequence>
<dbReference type="KEGG" id="bao:BAMF_3267"/>
<dbReference type="SUPFAM" id="SSF100950">
    <property type="entry name" value="NagB/RpiA/CoA transferase-like"/>
    <property type="match status" value="1"/>
</dbReference>
<dbReference type="InterPro" id="IPR024185">
    <property type="entry name" value="FTHF_cligase-like_sf"/>
</dbReference>
<keyword evidence="4" id="KW-1185">Reference proteome</keyword>
<dbReference type="Pfam" id="PF02589">
    <property type="entry name" value="LUD_dom"/>
    <property type="match status" value="1"/>
</dbReference>